<gene>
    <name evidence="1" type="ORF">IPO85_10865</name>
</gene>
<comment type="caution">
    <text evidence="1">The sequence shown here is derived from an EMBL/GenBank/DDBJ whole genome shotgun (WGS) entry which is preliminary data.</text>
</comment>
<protein>
    <submittedName>
        <fullName evidence="1">Lycopene cyclase</fullName>
    </submittedName>
</protein>
<name>A0A9D7S8N4_9BACT</name>
<evidence type="ECO:0000313" key="1">
    <source>
        <dbReference type="EMBL" id="MBK9717992.1"/>
    </source>
</evidence>
<dbReference type="SUPFAM" id="SSF51905">
    <property type="entry name" value="FAD/NAD(P)-binding domain"/>
    <property type="match status" value="1"/>
</dbReference>
<organism evidence="1 2">
    <name type="scientific">Candidatus Defluviibacterium haderslevense</name>
    <dbReference type="NCBI Taxonomy" id="2981993"/>
    <lineage>
        <taxon>Bacteria</taxon>
        <taxon>Pseudomonadati</taxon>
        <taxon>Bacteroidota</taxon>
        <taxon>Saprospiria</taxon>
        <taxon>Saprospirales</taxon>
        <taxon>Saprospiraceae</taxon>
        <taxon>Candidatus Defluviibacterium</taxon>
    </lineage>
</organism>
<dbReference type="Gene3D" id="3.50.50.60">
    <property type="entry name" value="FAD/NAD(P)-binding domain"/>
    <property type="match status" value="1"/>
</dbReference>
<dbReference type="AlphaFoldDB" id="A0A9D7S8N4"/>
<evidence type="ECO:0000313" key="2">
    <source>
        <dbReference type="Proteomes" id="UP000808349"/>
    </source>
</evidence>
<dbReference type="Pfam" id="PF05834">
    <property type="entry name" value="Lycopene_cycl"/>
    <property type="match status" value="1"/>
</dbReference>
<dbReference type="Proteomes" id="UP000808349">
    <property type="component" value="Unassembled WGS sequence"/>
</dbReference>
<sequence length="391" mass="46463">MAEIHCDIVIIGAGAAGLHVALAIHNDPYFENMSIVIIDKTNKDVNDRTWCYWEKGSGKWDQIIKHSWTHGNFFSNCKEKHFDLSPYRYKMLQGLDFYNYSKAILLESKNFRWYQDEISEVIHAKNLLVKGRDHVYSATYVFDSRMPDEFIQENKSNKPILQHFKGWVIKTDVDFFDPDQFTMMDYRMLWKNETSFFYVLPIHSREALIEFTLFNMELLGDQDYDFMLKRYITEILHLDHYEIVEQEYGIIPMSTFQFESLSHGNHILIGTAGGWVKPSSGYSFKNAERNALKLIRNIKDKRNINSGIISKRFRFYDTLFLDVLKHHNDIGPKLFTLMYTKNDVWKIFKFLDEETNVIEELSIIWHFPKIVFMKSLLKYFFQSIIRKGYLV</sequence>
<dbReference type="EMBL" id="JADKFW010000007">
    <property type="protein sequence ID" value="MBK9717992.1"/>
    <property type="molecule type" value="Genomic_DNA"/>
</dbReference>
<proteinExistence type="predicted"/>
<accession>A0A9D7S8N4</accession>
<dbReference type="InterPro" id="IPR036188">
    <property type="entry name" value="FAD/NAD-bd_sf"/>
</dbReference>
<reference evidence="1 2" key="1">
    <citation type="submission" date="2020-10" db="EMBL/GenBank/DDBJ databases">
        <title>Connecting structure to function with the recovery of over 1000 high-quality activated sludge metagenome-assembled genomes encoding full-length rRNA genes using long-read sequencing.</title>
        <authorList>
            <person name="Singleton C.M."/>
            <person name="Petriglieri F."/>
            <person name="Kristensen J.M."/>
            <person name="Kirkegaard R.H."/>
            <person name="Michaelsen T.Y."/>
            <person name="Andersen M.H."/>
            <person name="Karst S.M."/>
            <person name="Dueholm M.S."/>
            <person name="Nielsen P.H."/>
            <person name="Albertsen M."/>
        </authorList>
    </citation>
    <scope>NUCLEOTIDE SEQUENCE [LARGE SCALE GENOMIC DNA]</scope>
    <source>
        <strain evidence="1">Ribe_18-Q3-R11-54_BAT3C.373</strain>
    </source>
</reference>